<feature type="transmembrane region" description="Helical" evidence="9">
    <location>
        <begin position="49"/>
        <end position="66"/>
    </location>
</feature>
<dbReference type="GO" id="GO:0015740">
    <property type="term" value="P:C4-dicarboxylate transport"/>
    <property type="evidence" value="ECO:0007669"/>
    <property type="project" value="TreeGrafter"/>
</dbReference>
<name>A0A376ALJ0_9HYPH</name>
<comment type="subunit">
    <text evidence="9">The complex comprises the extracytoplasmic solute receptor protein and the two transmembrane proteins.</text>
</comment>
<feature type="transmembrane region" description="Helical" evidence="9">
    <location>
        <begin position="12"/>
        <end position="37"/>
    </location>
</feature>
<keyword evidence="2 9" id="KW-0813">Transport</keyword>
<evidence type="ECO:0000256" key="5">
    <source>
        <dbReference type="ARBA" id="ARBA00022692"/>
    </source>
</evidence>
<dbReference type="PANTHER" id="PTHR35011">
    <property type="entry name" value="2,3-DIKETO-L-GULONATE TRAP TRANSPORTER SMALL PERMEASE PROTEIN YIAM"/>
    <property type="match status" value="1"/>
</dbReference>
<keyword evidence="5 9" id="KW-0812">Transmembrane</keyword>
<dbReference type="InterPro" id="IPR007387">
    <property type="entry name" value="TRAP_DctQ"/>
</dbReference>
<evidence type="ECO:0000256" key="9">
    <source>
        <dbReference type="RuleBase" id="RU369079"/>
    </source>
</evidence>
<evidence type="ECO:0000313" key="11">
    <source>
        <dbReference type="EMBL" id="SSC68672.1"/>
    </source>
</evidence>
<comment type="similarity">
    <text evidence="8 9">Belongs to the TRAP transporter small permease family.</text>
</comment>
<evidence type="ECO:0000256" key="2">
    <source>
        <dbReference type="ARBA" id="ARBA00022448"/>
    </source>
</evidence>
<comment type="subcellular location">
    <subcellularLocation>
        <location evidence="1 9">Cell inner membrane</location>
        <topology evidence="1 9">Multi-pass membrane protein</topology>
    </subcellularLocation>
</comment>
<feature type="domain" description="Tripartite ATP-independent periplasmic transporters DctQ component" evidence="10">
    <location>
        <begin position="25"/>
        <end position="154"/>
    </location>
</feature>
<feature type="transmembrane region" description="Helical" evidence="9">
    <location>
        <begin position="128"/>
        <end position="146"/>
    </location>
</feature>
<gene>
    <name evidence="11" type="ORF">RHIZ70_4380</name>
</gene>
<evidence type="ECO:0000256" key="6">
    <source>
        <dbReference type="ARBA" id="ARBA00022989"/>
    </source>
</evidence>
<dbReference type="Proteomes" id="UP000254764">
    <property type="component" value="Unassembled WGS sequence"/>
</dbReference>
<evidence type="ECO:0000256" key="3">
    <source>
        <dbReference type="ARBA" id="ARBA00022475"/>
    </source>
</evidence>
<dbReference type="Pfam" id="PF04290">
    <property type="entry name" value="DctQ"/>
    <property type="match status" value="1"/>
</dbReference>
<keyword evidence="4 9" id="KW-0997">Cell inner membrane</keyword>
<evidence type="ECO:0000256" key="7">
    <source>
        <dbReference type="ARBA" id="ARBA00023136"/>
    </source>
</evidence>
<evidence type="ECO:0000256" key="8">
    <source>
        <dbReference type="ARBA" id="ARBA00038436"/>
    </source>
</evidence>
<dbReference type="STRING" id="1336235.GCA_000518785_03967"/>
<feature type="transmembrane region" description="Helical" evidence="9">
    <location>
        <begin position="87"/>
        <end position="108"/>
    </location>
</feature>
<dbReference type="InterPro" id="IPR055348">
    <property type="entry name" value="DctQ"/>
</dbReference>
<dbReference type="GO" id="GO:0005886">
    <property type="term" value="C:plasma membrane"/>
    <property type="evidence" value="ECO:0007669"/>
    <property type="project" value="UniProtKB-SubCell"/>
</dbReference>
<protein>
    <recommendedName>
        <fullName evidence="9">TRAP transporter small permease protein</fullName>
    </recommendedName>
</protein>
<dbReference type="EMBL" id="UEYP01000008">
    <property type="protein sequence ID" value="SSC68672.1"/>
    <property type="molecule type" value="Genomic_DNA"/>
</dbReference>
<sequence length="179" mass="20146">MAMQKAIDTFYRILEFLLIFLLSSMAVMVFVNVVMRYGFNSGLNISDELSRYFFVWLTFIGAVVAFREHSHLGVETLVMLFGRKGRIVCMILSNIVIIAVSAIFFWGTWKQAPINASMTSPVTKLPMIWIYGIGFFTGAGIVLIALERLIRLLTGRVTDEEIAAFAGENMSLEQLSERA</sequence>
<dbReference type="GO" id="GO:0022857">
    <property type="term" value="F:transmembrane transporter activity"/>
    <property type="evidence" value="ECO:0007669"/>
    <property type="project" value="UniProtKB-UniRule"/>
</dbReference>
<keyword evidence="7 9" id="KW-0472">Membrane</keyword>
<evidence type="ECO:0000256" key="4">
    <source>
        <dbReference type="ARBA" id="ARBA00022519"/>
    </source>
</evidence>
<proteinExistence type="inferred from homology"/>
<keyword evidence="12" id="KW-1185">Reference proteome</keyword>
<reference evidence="12" key="1">
    <citation type="submission" date="2018-07" db="EMBL/GenBank/DDBJ databases">
        <authorList>
            <person name="Peiro R."/>
            <person name="Begona"/>
            <person name="Cbmso G."/>
            <person name="Lopez M."/>
            <person name="Gonzalez S."/>
        </authorList>
    </citation>
    <scope>NUCLEOTIDE SEQUENCE [LARGE SCALE GENOMIC DNA]</scope>
</reference>
<accession>A0A376ALJ0</accession>
<evidence type="ECO:0000313" key="12">
    <source>
        <dbReference type="Proteomes" id="UP000254764"/>
    </source>
</evidence>
<evidence type="ECO:0000259" key="10">
    <source>
        <dbReference type="Pfam" id="PF04290"/>
    </source>
</evidence>
<evidence type="ECO:0000256" key="1">
    <source>
        <dbReference type="ARBA" id="ARBA00004429"/>
    </source>
</evidence>
<keyword evidence="3" id="KW-1003">Cell membrane</keyword>
<comment type="function">
    <text evidence="9">Part of the tripartite ATP-independent periplasmic (TRAP) transport system.</text>
</comment>
<dbReference type="AlphaFoldDB" id="A0A376ALJ0"/>
<dbReference type="PANTHER" id="PTHR35011:SF2">
    <property type="entry name" value="2,3-DIKETO-L-GULONATE TRAP TRANSPORTER SMALL PERMEASE PROTEIN YIAM"/>
    <property type="match status" value="1"/>
</dbReference>
<organism evidence="11 12">
    <name type="scientific">Ciceribacter selenitireducens ATCC BAA-1503</name>
    <dbReference type="NCBI Taxonomy" id="1336235"/>
    <lineage>
        <taxon>Bacteria</taxon>
        <taxon>Pseudomonadati</taxon>
        <taxon>Pseudomonadota</taxon>
        <taxon>Alphaproteobacteria</taxon>
        <taxon>Hyphomicrobiales</taxon>
        <taxon>Rhizobiaceae</taxon>
        <taxon>Ciceribacter</taxon>
    </lineage>
</organism>
<keyword evidence="6 9" id="KW-1133">Transmembrane helix</keyword>